<reference evidence="1 2" key="1">
    <citation type="submission" date="2014-02" db="EMBL/GenBank/DDBJ databases">
        <authorList>
            <person name="Sears C."/>
            <person name="Carroll K."/>
            <person name="Sack B.R."/>
            <person name="Qadri F."/>
            <person name="Myers L.L."/>
            <person name="Chung G.-T."/>
            <person name="Escheverria P."/>
            <person name="Fraser C.M."/>
            <person name="Sadzewicz L."/>
            <person name="Shefchek K.A."/>
            <person name="Tallon L."/>
            <person name="Das S.P."/>
            <person name="Daugherty S."/>
            <person name="Mongodin E.F."/>
        </authorList>
    </citation>
    <scope>NUCLEOTIDE SEQUENCE [LARGE SCALE GENOMIC DNA]</scope>
    <source>
        <strain evidence="1 2">S36L11</strain>
    </source>
</reference>
<sequence>MAVSQIIKDIRCLKKLIKNATGLKVYEQEAIYHHDSYWSISNEYKDKNSPHITVTRGSYWTLDDGAEYKISIYASSLSIGIRRNFNAPLFQSYIDRIVQALDSCFGEKQWNYCNEECITWRPMSRFSFYVQIPNFKD</sequence>
<proteinExistence type="predicted"/>
<comment type="caution">
    <text evidence="1">The sequence shown here is derived from an EMBL/GenBank/DDBJ whole genome shotgun (WGS) entry which is preliminary data.</text>
</comment>
<dbReference type="AlphaFoldDB" id="A0A015XIL2"/>
<dbReference type="Proteomes" id="UP000022082">
    <property type="component" value="Unassembled WGS sequence"/>
</dbReference>
<dbReference type="RefSeq" id="WP_032558047.1">
    <property type="nucleotide sequence ID" value="NZ_JGDJ01000005.1"/>
</dbReference>
<evidence type="ECO:0000313" key="1">
    <source>
        <dbReference type="EMBL" id="EXZ31498.1"/>
    </source>
</evidence>
<protein>
    <submittedName>
        <fullName evidence="1">Uncharacterized protein</fullName>
    </submittedName>
</protein>
<accession>A0A015XIL2</accession>
<gene>
    <name evidence="1" type="ORF">M136_4735</name>
</gene>
<name>A0A015XIL2_BACFG</name>
<dbReference type="EMBL" id="JGDJ01000005">
    <property type="protein sequence ID" value="EXZ31498.1"/>
    <property type="molecule type" value="Genomic_DNA"/>
</dbReference>
<organism evidence="1 2">
    <name type="scientific">Bacteroides fragilis str. S36L11</name>
    <dbReference type="NCBI Taxonomy" id="1339327"/>
    <lineage>
        <taxon>Bacteria</taxon>
        <taxon>Pseudomonadati</taxon>
        <taxon>Bacteroidota</taxon>
        <taxon>Bacteroidia</taxon>
        <taxon>Bacteroidales</taxon>
        <taxon>Bacteroidaceae</taxon>
        <taxon>Bacteroides</taxon>
    </lineage>
</organism>
<evidence type="ECO:0000313" key="2">
    <source>
        <dbReference type="Proteomes" id="UP000022082"/>
    </source>
</evidence>